<feature type="region of interest" description="Disordered" evidence="1">
    <location>
        <begin position="62"/>
        <end position="292"/>
    </location>
</feature>
<accession>A0A8C6WTF8</accession>
<feature type="compositionally biased region" description="Basic and acidic residues" evidence="1">
    <location>
        <begin position="155"/>
        <end position="166"/>
    </location>
</feature>
<feature type="compositionally biased region" description="Basic and acidic residues" evidence="1">
    <location>
        <begin position="235"/>
        <end position="244"/>
    </location>
</feature>
<dbReference type="GO" id="GO:0005634">
    <property type="term" value="C:nucleus"/>
    <property type="evidence" value="ECO:0007669"/>
    <property type="project" value="TreeGrafter"/>
</dbReference>
<proteinExistence type="predicted"/>
<sequence>KMTESENIRKFVCSQLSNEPDLSTLTIGVLKRRYLAHIGSDSLSSEAKQLMKEAVTEELAKMQVKSEKNDKAPSECSENEDEIDDEKAKKLSVKQTQKKKRVVSSDDSNDEGQTGSAKKEAGKKSGGNKQKMSNHLKKKPDKTKKKGGSDAQKSSSDESDHEEQNGHRNKKTAKMRQKSKVSEKHTASEDSDEQMEEETEPAKKMSVSGKVSSDDSEREEKHSSDSENSNVQSKEITKDEKDEGSSEESDDVEAKDKKETPQNDSEDDSDQSDKKDERNEKAATSDDSEKGMYMNNMMNCKATSLILDGKMAREEEQRRPEKSLACIEPIKMLLWPQQRIKMFVQLKPFQEEHKSVVRLKRYIALCGVRRNYKKMLEGCHTIRSIVERLTKELEDLGLQGNPTIEKCKKIRKKREKAQEVAELDTSNIITGITAHNSTLARAKEPRSSTYQRTVDSGSDSDQQKSHKGQRKTDWNNLQGIISDDGESD</sequence>
<evidence type="ECO:0000313" key="3">
    <source>
        <dbReference type="Proteomes" id="UP000694523"/>
    </source>
</evidence>
<reference evidence="2" key="1">
    <citation type="submission" date="2025-08" db="UniProtKB">
        <authorList>
            <consortium name="Ensembl"/>
        </authorList>
    </citation>
    <scope>IDENTIFICATION</scope>
</reference>
<feature type="compositionally biased region" description="Basic and acidic residues" evidence="1">
    <location>
        <begin position="271"/>
        <end position="290"/>
    </location>
</feature>
<feature type="compositionally biased region" description="Polar residues" evidence="1">
    <location>
        <begin position="447"/>
        <end position="460"/>
    </location>
</feature>
<evidence type="ECO:0000313" key="2">
    <source>
        <dbReference type="Ensembl" id="ENSNMLP00000030328.1"/>
    </source>
</evidence>
<dbReference type="InterPro" id="IPR037647">
    <property type="entry name" value="HIRIP3"/>
</dbReference>
<feature type="compositionally biased region" description="Basic and acidic residues" evidence="1">
    <location>
        <begin position="252"/>
        <end position="261"/>
    </location>
</feature>
<dbReference type="PANTHER" id="PTHR15410:SF2">
    <property type="entry name" value="HIRA-INTERACTING PROTEIN 3"/>
    <property type="match status" value="1"/>
</dbReference>
<reference evidence="2" key="2">
    <citation type="submission" date="2025-09" db="UniProtKB">
        <authorList>
            <consortium name="Ensembl"/>
        </authorList>
    </citation>
    <scope>IDENTIFICATION</scope>
</reference>
<evidence type="ECO:0000256" key="1">
    <source>
        <dbReference type="SAM" id="MobiDB-lite"/>
    </source>
</evidence>
<feature type="compositionally biased region" description="Basic residues" evidence="1">
    <location>
        <begin position="167"/>
        <end position="179"/>
    </location>
</feature>
<feature type="compositionally biased region" description="Basic residues" evidence="1">
    <location>
        <begin position="90"/>
        <end position="102"/>
    </location>
</feature>
<feature type="compositionally biased region" description="Basic residues" evidence="1">
    <location>
        <begin position="132"/>
        <end position="146"/>
    </location>
</feature>
<dbReference type="AlphaFoldDB" id="A0A8C6WTF8"/>
<protein>
    <submittedName>
        <fullName evidence="2">HIRA interacting protein 3</fullName>
    </submittedName>
</protein>
<feature type="compositionally biased region" description="Basic and acidic residues" evidence="1">
    <location>
        <begin position="62"/>
        <end position="73"/>
    </location>
</feature>
<organism evidence="2 3">
    <name type="scientific">Neogobius melanostomus</name>
    <name type="common">round goby</name>
    <dbReference type="NCBI Taxonomy" id="47308"/>
    <lineage>
        <taxon>Eukaryota</taxon>
        <taxon>Metazoa</taxon>
        <taxon>Chordata</taxon>
        <taxon>Craniata</taxon>
        <taxon>Vertebrata</taxon>
        <taxon>Euteleostomi</taxon>
        <taxon>Actinopterygii</taxon>
        <taxon>Neopterygii</taxon>
        <taxon>Teleostei</taxon>
        <taxon>Neoteleostei</taxon>
        <taxon>Acanthomorphata</taxon>
        <taxon>Gobiaria</taxon>
        <taxon>Gobiiformes</taxon>
        <taxon>Gobioidei</taxon>
        <taxon>Gobiidae</taxon>
        <taxon>Benthophilinae</taxon>
        <taxon>Neogobiini</taxon>
        <taxon>Neogobius</taxon>
    </lineage>
</organism>
<dbReference type="Proteomes" id="UP000694523">
    <property type="component" value="Unplaced"/>
</dbReference>
<feature type="region of interest" description="Disordered" evidence="1">
    <location>
        <begin position="436"/>
        <end position="488"/>
    </location>
</feature>
<dbReference type="Ensembl" id="ENSNMLT00000033816.1">
    <property type="protein sequence ID" value="ENSNMLP00000030328.1"/>
    <property type="gene ID" value="ENSNMLG00000019127.1"/>
</dbReference>
<feature type="compositionally biased region" description="Basic and acidic residues" evidence="1">
    <location>
        <begin position="212"/>
        <end position="225"/>
    </location>
</feature>
<name>A0A8C6WTF8_9GOBI</name>
<dbReference type="PANTHER" id="PTHR15410">
    <property type="entry name" value="HIRA-INTERACTING PROTEIN 3"/>
    <property type="match status" value="1"/>
</dbReference>
<keyword evidence="3" id="KW-1185">Reference proteome</keyword>
<feature type="compositionally biased region" description="Acidic residues" evidence="1">
    <location>
        <begin position="189"/>
        <end position="199"/>
    </location>
</feature>